<name>A0A398CGQ8_9BACL</name>
<dbReference type="Proteomes" id="UP000266340">
    <property type="component" value="Unassembled WGS sequence"/>
</dbReference>
<evidence type="ECO:0000256" key="1">
    <source>
        <dbReference type="ARBA" id="ARBA00012493"/>
    </source>
</evidence>
<gene>
    <name evidence="12" type="ORF">D3H35_16950</name>
</gene>
<protein>
    <recommendedName>
        <fullName evidence="1">RNA-directed DNA polymerase</fullName>
        <ecNumber evidence="1">2.7.7.49</ecNumber>
    </recommendedName>
</protein>
<proteinExistence type="inferred from homology"/>
<accession>A0A398CGQ8</accession>
<evidence type="ECO:0000256" key="5">
    <source>
        <dbReference type="ARBA" id="ARBA00022842"/>
    </source>
</evidence>
<dbReference type="GO" id="GO:0003964">
    <property type="term" value="F:RNA-directed DNA polymerase activity"/>
    <property type="evidence" value="ECO:0007669"/>
    <property type="project" value="UniProtKB-KW"/>
</dbReference>
<dbReference type="GO" id="GO:0046872">
    <property type="term" value="F:metal ion binding"/>
    <property type="evidence" value="ECO:0007669"/>
    <property type="project" value="UniProtKB-KW"/>
</dbReference>
<evidence type="ECO:0000256" key="9">
    <source>
        <dbReference type="ARBA" id="ARBA00048173"/>
    </source>
</evidence>
<dbReference type="InterPro" id="IPR051083">
    <property type="entry name" value="GrpII_Intron_Splice-Mob/Def"/>
</dbReference>
<keyword evidence="6 12" id="KW-0695">RNA-directed DNA polymerase</keyword>
<evidence type="ECO:0000313" key="13">
    <source>
        <dbReference type="Proteomes" id="UP000266340"/>
    </source>
</evidence>
<evidence type="ECO:0000256" key="3">
    <source>
        <dbReference type="ARBA" id="ARBA00022695"/>
    </source>
</evidence>
<reference evidence="12 13" key="1">
    <citation type="submission" date="2018-09" db="EMBL/GenBank/DDBJ databases">
        <title>Cohnella cavernae sp. nov., isolated from a karst cave.</title>
        <authorList>
            <person name="Zhu H."/>
        </authorList>
    </citation>
    <scope>NUCLEOTIDE SEQUENCE [LARGE SCALE GENOMIC DNA]</scope>
    <source>
        <strain evidence="12 13">K2E09-144</strain>
    </source>
</reference>
<feature type="domain" description="SEA" evidence="10">
    <location>
        <begin position="282"/>
        <end position="322"/>
    </location>
</feature>
<keyword evidence="7" id="KW-0051">Antiviral defense</keyword>
<dbReference type="PANTHER" id="PTHR34047:SF8">
    <property type="entry name" value="PROTEIN YKFC"/>
    <property type="match status" value="1"/>
</dbReference>
<feature type="domain" description="Reverse transcriptase" evidence="11">
    <location>
        <begin position="1"/>
        <end position="231"/>
    </location>
</feature>
<dbReference type="InterPro" id="IPR043502">
    <property type="entry name" value="DNA/RNA_pol_sf"/>
</dbReference>
<dbReference type="PROSITE" id="PS50878">
    <property type="entry name" value="RT_POL"/>
    <property type="match status" value="1"/>
</dbReference>
<sequence>MEKKINMADYMVRYIVTKGKRRRIVTYGNEEKRQEHNEIKLFLEEKLIFSKFTKAYIAYSSIYKNAKAHMYNDIFIKYDIEKYFDSINHKILVRILHEQLNLGQEKEIYTIFETSELVGNCIFGKKGLPLGLITSPVLSNIYLKTFDNILYGKLKKMKLENVIYTRYADDLTISFKNSSRKSLEDLDHVFSEIESLINLQLKNYKLKLNANKKSIISLDVSNHVRITGISITKLVTGKRRLSVGKKKVIKLFDDALQLYYKKIVDADELSNEDLYNIQRVKGMESFVLSIHKTGYNHMFSEKMQDKLLNLGFKSLHELIESL</sequence>
<evidence type="ECO:0000256" key="4">
    <source>
        <dbReference type="ARBA" id="ARBA00022723"/>
    </source>
</evidence>
<evidence type="ECO:0000256" key="6">
    <source>
        <dbReference type="ARBA" id="ARBA00022918"/>
    </source>
</evidence>
<dbReference type="PANTHER" id="PTHR34047">
    <property type="entry name" value="NUCLEAR INTRON MATURASE 1, MITOCHONDRIAL-RELATED"/>
    <property type="match status" value="1"/>
</dbReference>
<evidence type="ECO:0000256" key="8">
    <source>
        <dbReference type="ARBA" id="ARBA00034120"/>
    </source>
</evidence>
<dbReference type="Pfam" id="PF00078">
    <property type="entry name" value="RVT_1"/>
    <property type="match status" value="1"/>
</dbReference>
<dbReference type="SUPFAM" id="SSF56672">
    <property type="entry name" value="DNA/RNA polymerases"/>
    <property type="match status" value="1"/>
</dbReference>
<dbReference type="PRINTS" id="PR00866">
    <property type="entry name" value="RNADNAPOLMS"/>
</dbReference>
<dbReference type="EC" id="2.7.7.49" evidence="1"/>
<evidence type="ECO:0000313" key="12">
    <source>
        <dbReference type="EMBL" id="RIE02396.1"/>
    </source>
</evidence>
<dbReference type="InterPro" id="IPR000477">
    <property type="entry name" value="RT_dom"/>
</dbReference>
<dbReference type="AlphaFoldDB" id="A0A398CGQ8"/>
<keyword evidence="3" id="KW-0548">Nucleotidyltransferase</keyword>
<keyword evidence="13" id="KW-1185">Reference proteome</keyword>
<comment type="similarity">
    <text evidence="8">Belongs to the bacterial reverse transcriptase family.</text>
</comment>
<comment type="catalytic activity">
    <reaction evidence="9">
        <text>DNA(n) + a 2'-deoxyribonucleoside 5'-triphosphate = DNA(n+1) + diphosphate</text>
        <dbReference type="Rhea" id="RHEA:22508"/>
        <dbReference type="Rhea" id="RHEA-COMP:17339"/>
        <dbReference type="Rhea" id="RHEA-COMP:17340"/>
        <dbReference type="ChEBI" id="CHEBI:33019"/>
        <dbReference type="ChEBI" id="CHEBI:61560"/>
        <dbReference type="ChEBI" id="CHEBI:173112"/>
        <dbReference type="EC" id="2.7.7.49"/>
    </reaction>
</comment>
<dbReference type="GO" id="GO:0003723">
    <property type="term" value="F:RNA binding"/>
    <property type="evidence" value="ECO:0007669"/>
    <property type="project" value="InterPro"/>
</dbReference>
<dbReference type="EMBL" id="QXJM01000039">
    <property type="protein sequence ID" value="RIE02396.1"/>
    <property type="molecule type" value="Genomic_DNA"/>
</dbReference>
<dbReference type="InterPro" id="IPR000123">
    <property type="entry name" value="Reverse_transcriptase_msDNA"/>
</dbReference>
<keyword evidence="5" id="KW-0460">Magnesium</keyword>
<evidence type="ECO:0000259" key="10">
    <source>
        <dbReference type="PROSITE" id="PS50024"/>
    </source>
</evidence>
<evidence type="ECO:0000256" key="7">
    <source>
        <dbReference type="ARBA" id="ARBA00023118"/>
    </source>
</evidence>
<evidence type="ECO:0000259" key="11">
    <source>
        <dbReference type="PROSITE" id="PS50878"/>
    </source>
</evidence>
<dbReference type="GO" id="GO:0051607">
    <property type="term" value="P:defense response to virus"/>
    <property type="evidence" value="ECO:0007669"/>
    <property type="project" value="UniProtKB-KW"/>
</dbReference>
<keyword evidence="4" id="KW-0479">Metal-binding</keyword>
<evidence type="ECO:0000256" key="2">
    <source>
        <dbReference type="ARBA" id="ARBA00022679"/>
    </source>
</evidence>
<dbReference type="PROSITE" id="PS50024">
    <property type="entry name" value="SEA"/>
    <property type="match status" value="1"/>
</dbReference>
<keyword evidence="2" id="KW-0808">Transferase</keyword>
<organism evidence="12 13">
    <name type="scientific">Cohnella faecalis</name>
    <dbReference type="NCBI Taxonomy" id="2315694"/>
    <lineage>
        <taxon>Bacteria</taxon>
        <taxon>Bacillati</taxon>
        <taxon>Bacillota</taxon>
        <taxon>Bacilli</taxon>
        <taxon>Bacillales</taxon>
        <taxon>Paenibacillaceae</taxon>
        <taxon>Cohnella</taxon>
    </lineage>
</organism>
<comment type="caution">
    <text evidence="12">The sequence shown here is derived from an EMBL/GenBank/DDBJ whole genome shotgun (WGS) entry which is preliminary data.</text>
</comment>
<dbReference type="InterPro" id="IPR000082">
    <property type="entry name" value="SEA_dom"/>
</dbReference>